<accession>A0A0D5NNK2</accession>
<proteinExistence type="predicted"/>
<evidence type="ECO:0000256" key="1">
    <source>
        <dbReference type="ARBA" id="ARBA00023015"/>
    </source>
</evidence>
<dbReference type="STRING" id="1126833.VN24_21800"/>
<dbReference type="Pfam" id="PF00440">
    <property type="entry name" value="TetR_N"/>
    <property type="match status" value="1"/>
</dbReference>
<reference evidence="7" key="2">
    <citation type="submission" date="2015-03" db="EMBL/GenBank/DDBJ databases">
        <title>Genome sequence of Paenibacillus beijingensis strain DSM 24997T.</title>
        <authorList>
            <person name="Kwak Y."/>
            <person name="Shin J.-H."/>
        </authorList>
    </citation>
    <scope>NUCLEOTIDE SEQUENCE [LARGE SCALE GENOMIC DNA]</scope>
    <source>
        <strain evidence="7">DSM 24997</strain>
    </source>
</reference>
<dbReference type="OrthoDB" id="9814703at2"/>
<dbReference type="GO" id="GO:0003677">
    <property type="term" value="F:DNA binding"/>
    <property type="evidence" value="ECO:0007669"/>
    <property type="project" value="UniProtKB-UniRule"/>
</dbReference>
<dbReference type="KEGG" id="pbj:VN24_21800"/>
<dbReference type="PANTHER" id="PTHR47506">
    <property type="entry name" value="TRANSCRIPTIONAL REGULATORY PROTEIN"/>
    <property type="match status" value="1"/>
</dbReference>
<feature type="DNA-binding region" description="H-T-H motif" evidence="4">
    <location>
        <begin position="31"/>
        <end position="50"/>
    </location>
</feature>
<gene>
    <name evidence="6" type="ORF">VN24_21800</name>
</gene>
<evidence type="ECO:0000256" key="4">
    <source>
        <dbReference type="PROSITE-ProRule" id="PRU00335"/>
    </source>
</evidence>
<dbReference type="AlphaFoldDB" id="A0A0D5NNK2"/>
<dbReference type="RefSeq" id="WP_045672145.1">
    <property type="nucleotide sequence ID" value="NZ_CP011058.1"/>
</dbReference>
<dbReference type="HOGENOM" id="CLU_1359272_0_0_9"/>
<evidence type="ECO:0000313" key="7">
    <source>
        <dbReference type="Proteomes" id="UP000032633"/>
    </source>
</evidence>
<dbReference type="PRINTS" id="PR00455">
    <property type="entry name" value="HTHTETR"/>
</dbReference>
<keyword evidence="2 4" id="KW-0238">DNA-binding</keyword>
<dbReference type="SUPFAM" id="SSF46689">
    <property type="entry name" value="Homeodomain-like"/>
    <property type="match status" value="1"/>
</dbReference>
<dbReference type="InterPro" id="IPR001647">
    <property type="entry name" value="HTH_TetR"/>
</dbReference>
<evidence type="ECO:0000259" key="5">
    <source>
        <dbReference type="PROSITE" id="PS50977"/>
    </source>
</evidence>
<keyword evidence="7" id="KW-1185">Reference proteome</keyword>
<keyword evidence="1" id="KW-0805">Transcription regulation</keyword>
<dbReference type="PANTHER" id="PTHR47506:SF6">
    <property type="entry name" value="HTH-TYPE TRANSCRIPTIONAL REPRESSOR NEMR"/>
    <property type="match status" value="1"/>
</dbReference>
<dbReference type="Proteomes" id="UP000032633">
    <property type="component" value="Chromosome"/>
</dbReference>
<dbReference type="InterPro" id="IPR009057">
    <property type="entry name" value="Homeodomain-like_sf"/>
</dbReference>
<dbReference type="PATRIC" id="fig|1126833.4.peg.4788"/>
<evidence type="ECO:0000256" key="2">
    <source>
        <dbReference type="ARBA" id="ARBA00023125"/>
    </source>
</evidence>
<evidence type="ECO:0000256" key="3">
    <source>
        <dbReference type="ARBA" id="ARBA00023163"/>
    </source>
</evidence>
<reference evidence="6 7" key="1">
    <citation type="journal article" date="2015" name="J. Biotechnol.">
        <title>Complete genome sequence of Paenibacillus beijingensis 7188(T) (=DSM 24997(T)), a novel rhizobacterium from jujube garden soil.</title>
        <authorList>
            <person name="Kwak Y."/>
            <person name="Shin J.H."/>
        </authorList>
    </citation>
    <scope>NUCLEOTIDE SEQUENCE [LARGE SCALE GENOMIC DNA]</scope>
    <source>
        <strain evidence="6 7">DSM 24997</strain>
    </source>
</reference>
<dbReference type="InterPro" id="IPR036271">
    <property type="entry name" value="Tet_transcr_reg_TetR-rel_C_sf"/>
</dbReference>
<name>A0A0D5NNK2_9BACL</name>
<evidence type="ECO:0000313" key="6">
    <source>
        <dbReference type="EMBL" id="AJY76720.1"/>
    </source>
</evidence>
<feature type="domain" description="HTH tetR-type" evidence="5">
    <location>
        <begin position="8"/>
        <end position="68"/>
    </location>
</feature>
<dbReference type="PROSITE" id="PS50977">
    <property type="entry name" value="HTH_TETR_2"/>
    <property type="match status" value="1"/>
</dbReference>
<dbReference type="SUPFAM" id="SSF48498">
    <property type="entry name" value="Tetracyclin repressor-like, C-terminal domain"/>
    <property type="match status" value="1"/>
</dbReference>
<dbReference type="Gene3D" id="1.10.357.10">
    <property type="entry name" value="Tetracycline Repressor, domain 2"/>
    <property type="match status" value="1"/>
</dbReference>
<organism evidence="6 7">
    <name type="scientific">Paenibacillus beijingensis</name>
    <dbReference type="NCBI Taxonomy" id="1126833"/>
    <lineage>
        <taxon>Bacteria</taxon>
        <taxon>Bacillati</taxon>
        <taxon>Bacillota</taxon>
        <taxon>Bacilli</taxon>
        <taxon>Bacillales</taxon>
        <taxon>Paenibacillaceae</taxon>
        <taxon>Paenibacillus</taxon>
    </lineage>
</organism>
<sequence>MKREQKREQTLQLLLDTTKTLISEKGCTQTTLSDIMQQSGLSKGAIFHYVSSKDELFSLVLKAAVDETNNRFFDAVHLGEKEFDAPMQEIAKGISILGDAGDVTNLILMYLISKSDQPAVKEVLNHFYEHSVRTSKKWIATGQQHGIIPPHINADQTAELFVLLSYGLRVRAAMNSESAFGISDFVGFITGILQPGGKDKENSANS</sequence>
<keyword evidence="3" id="KW-0804">Transcription</keyword>
<protein>
    <submittedName>
        <fullName evidence="6">TetR family transcriptional regulator</fullName>
    </submittedName>
</protein>
<dbReference type="EMBL" id="CP011058">
    <property type="protein sequence ID" value="AJY76720.1"/>
    <property type="molecule type" value="Genomic_DNA"/>
</dbReference>